<dbReference type="AlphaFoldDB" id="A0A0C9XTG0"/>
<sequence>MPAPPVCRMCIPLAQGKSTNVGQNQKRLLQDHFSRPSGQTRTSPASRLQDLQVLESGGISHLRDLLSQVFL</sequence>
<gene>
    <name evidence="1" type="ORF">K443DRAFT_680137</name>
</gene>
<accession>A0A0C9XTG0</accession>
<dbReference type="Proteomes" id="UP000054477">
    <property type="component" value="Unassembled WGS sequence"/>
</dbReference>
<protein>
    <submittedName>
        <fullName evidence="1">Uncharacterized protein</fullName>
    </submittedName>
</protein>
<reference evidence="2" key="2">
    <citation type="submission" date="2015-01" db="EMBL/GenBank/DDBJ databases">
        <title>Evolutionary Origins and Diversification of the Mycorrhizal Mutualists.</title>
        <authorList>
            <consortium name="DOE Joint Genome Institute"/>
            <consortium name="Mycorrhizal Genomics Consortium"/>
            <person name="Kohler A."/>
            <person name="Kuo A."/>
            <person name="Nagy L.G."/>
            <person name="Floudas D."/>
            <person name="Copeland A."/>
            <person name="Barry K.W."/>
            <person name="Cichocki N."/>
            <person name="Veneault-Fourrey C."/>
            <person name="LaButti K."/>
            <person name="Lindquist E.A."/>
            <person name="Lipzen A."/>
            <person name="Lundell T."/>
            <person name="Morin E."/>
            <person name="Murat C."/>
            <person name="Riley R."/>
            <person name="Ohm R."/>
            <person name="Sun H."/>
            <person name="Tunlid A."/>
            <person name="Henrissat B."/>
            <person name="Grigoriev I.V."/>
            <person name="Hibbett D.S."/>
            <person name="Martin F."/>
        </authorList>
    </citation>
    <scope>NUCLEOTIDE SEQUENCE [LARGE SCALE GENOMIC DNA]</scope>
    <source>
        <strain evidence="2">LaAM-08-1</strain>
    </source>
</reference>
<dbReference type="EMBL" id="KN838651">
    <property type="protein sequence ID" value="KIJ99227.1"/>
    <property type="molecule type" value="Genomic_DNA"/>
</dbReference>
<dbReference type="HOGENOM" id="CLU_2740408_0_0_1"/>
<organism evidence="1 2">
    <name type="scientific">Laccaria amethystina LaAM-08-1</name>
    <dbReference type="NCBI Taxonomy" id="1095629"/>
    <lineage>
        <taxon>Eukaryota</taxon>
        <taxon>Fungi</taxon>
        <taxon>Dikarya</taxon>
        <taxon>Basidiomycota</taxon>
        <taxon>Agaricomycotina</taxon>
        <taxon>Agaricomycetes</taxon>
        <taxon>Agaricomycetidae</taxon>
        <taxon>Agaricales</taxon>
        <taxon>Agaricineae</taxon>
        <taxon>Hydnangiaceae</taxon>
        <taxon>Laccaria</taxon>
    </lineage>
</organism>
<name>A0A0C9XTG0_9AGAR</name>
<proteinExistence type="predicted"/>
<evidence type="ECO:0000313" key="2">
    <source>
        <dbReference type="Proteomes" id="UP000054477"/>
    </source>
</evidence>
<evidence type="ECO:0000313" key="1">
    <source>
        <dbReference type="EMBL" id="KIJ99227.1"/>
    </source>
</evidence>
<reference evidence="1 2" key="1">
    <citation type="submission" date="2014-04" db="EMBL/GenBank/DDBJ databases">
        <authorList>
            <consortium name="DOE Joint Genome Institute"/>
            <person name="Kuo A."/>
            <person name="Kohler A."/>
            <person name="Nagy L.G."/>
            <person name="Floudas D."/>
            <person name="Copeland A."/>
            <person name="Barry K.W."/>
            <person name="Cichocki N."/>
            <person name="Veneault-Fourrey C."/>
            <person name="LaButti K."/>
            <person name="Lindquist E.A."/>
            <person name="Lipzen A."/>
            <person name="Lundell T."/>
            <person name="Morin E."/>
            <person name="Murat C."/>
            <person name="Sun H."/>
            <person name="Tunlid A."/>
            <person name="Henrissat B."/>
            <person name="Grigoriev I.V."/>
            <person name="Hibbett D.S."/>
            <person name="Martin F."/>
            <person name="Nordberg H.P."/>
            <person name="Cantor M.N."/>
            <person name="Hua S.X."/>
        </authorList>
    </citation>
    <scope>NUCLEOTIDE SEQUENCE [LARGE SCALE GENOMIC DNA]</scope>
    <source>
        <strain evidence="1 2">LaAM-08-1</strain>
    </source>
</reference>
<keyword evidence="2" id="KW-1185">Reference proteome</keyword>